<dbReference type="EMBL" id="BDGG01000014">
    <property type="protein sequence ID" value="GAV07038.1"/>
    <property type="molecule type" value="Genomic_DNA"/>
</dbReference>
<accession>A0A1D1W4G0</accession>
<sequence>MEKDGNHFVVASLHWILSNVLDRYGGKIRTSAIADGVTNVMYDVRDGDRWKNMRLIGTDLVISVHADSAAISKSTQRKMYLIFIHLLNLPIGLRRNMWPLFLVWVGEALPKDREAFLMELSLQLNALQKGSAGFQPVSWKDMEGRMKESSTYLHSVWSDTPERAAINGQFSHAAAQECIYCTQTAECIDHVMCYKYKKNPVLKSHDEVVTLSTKWHTLTLSEQKKIHEDRSVGGFKRPSLVHHWRNFNMVEGFAQDVMHQMDEGLSKFFLKAIVEGTDAMKLTKNQINEIDRRWLSITVPGHDNRKLRSIRTYKQWKAHELRFFLQHGDPFVTRGIVPKAFHNILRLASSIAWSCTQDSVTRDDVTKIERLSSDFLQNFEKYFGVGLMKYSVHVVQHIPMALNLFGPLHLVSCYGPESEIGKISRRICGTNKTTKQIMNSFLTLTECSSYLNDAIAPDSNKDKLVIRTALHVLNLPMPVFSAKVLEGVCRLLGRPQLLRNENELKLLRRYPDLQDASLQSFYSFKRARVENGIYIRTCAHSEKSVRNEIIIIDQDHDTWKVLDIIAFVRAEDLRVERTFVYGEKMKKVDENRIEVDHIYSVQASDRNRMFLTSSVRKQLVILRDFDYGRRIVISPPSNIYFVT</sequence>
<dbReference type="PANTHER" id="PTHR46579:SF1">
    <property type="entry name" value="F5_8 TYPE C DOMAIN-CONTAINING PROTEIN"/>
    <property type="match status" value="1"/>
</dbReference>
<organism evidence="1 2">
    <name type="scientific">Ramazzottius varieornatus</name>
    <name type="common">Water bear</name>
    <name type="synonym">Tardigrade</name>
    <dbReference type="NCBI Taxonomy" id="947166"/>
    <lineage>
        <taxon>Eukaryota</taxon>
        <taxon>Metazoa</taxon>
        <taxon>Ecdysozoa</taxon>
        <taxon>Tardigrada</taxon>
        <taxon>Eutardigrada</taxon>
        <taxon>Parachela</taxon>
        <taxon>Hypsibioidea</taxon>
        <taxon>Ramazzottiidae</taxon>
        <taxon>Ramazzottius</taxon>
    </lineage>
</organism>
<comment type="caution">
    <text evidence="1">The sequence shown here is derived from an EMBL/GenBank/DDBJ whole genome shotgun (WGS) entry which is preliminary data.</text>
</comment>
<proteinExistence type="predicted"/>
<gene>
    <name evidence="1" type="primary">RvY_16926-1</name>
    <name evidence="1" type="synonym">RvY_16926.1</name>
    <name evidence="1" type="ORF">RvY_16926</name>
</gene>
<evidence type="ECO:0000313" key="2">
    <source>
        <dbReference type="Proteomes" id="UP000186922"/>
    </source>
</evidence>
<reference evidence="1 2" key="1">
    <citation type="journal article" date="2016" name="Nat. Commun.">
        <title>Extremotolerant tardigrade genome and improved radiotolerance of human cultured cells by tardigrade-unique protein.</title>
        <authorList>
            <person name="Hashimoto T."/>
            <person name="Horikawa D.D."/>
            <person name="Saito Y."/>
            <person name="Kuwahara H."/>
            <person name="Kozuka-Hata H."/>
            <person name="Shin-I T."/>
            <person name="Minakuchi Y."/>
            <person name="Ohishi K."/>
            <person name="Motoyama A."/>
            <person name="Aizu T."/>
            <person name="Enomoto A."/>
            <person name="Kondo K."/>
            <person name="Tanaka S."/>
            <person name="Hara Y."/>
            <person name="Koshikawa S."/>
            <person name="Sagara H."/>
            <person name="Miura T."/>
            <person name="Yokobori S."/>
            <person name="Miyagawa K."/>
            <person name="Suzuki Y."/>
            <person name="Kubo T."/>
            <person name="Oyama M."/>
            <person name="Kohara Y."/>
            <person name="Fujiyama A."/>
            <person name="Arakawa K."/>
            <person name="Katayama T."/>
            <person name="Toyoda A."/>
            <person name="Kunieda T."/>
        </authorList>
    </citation>
    <scope>NUCLEOTIDE SEQUENCE [LARGE SCALE GENOMIC DNA]</scope>
    <source>
        <strain evidence="1 2">YOKOZUNA-1</strain>
    </source>
</reference>
<dbReference type="OrthoDB" id="7700551at2759"/>
<name>A0A1D1W4G0_RAMVA</name>
<dbReference type="Proteomes" id="UP000186922">
    <property type="component" value="Unassembled WGS sequence"/>
</dbReference>
<keyword evidence="2" id="KW-1185">Reference proteome</keyword>
<dbReference type="STRING" id="947166.A0A1D1W4G0"/>
<protein>
    <submittedName>
        <fullName evidence="1">Uncharacterized protein</fullName>
    </submittedName>
</protein>
<evidence type="ECO:0000313" key="1">
    <source>
        <dbReference type="EMBL" id="GAV07038.1"/>
    </source>
</evidence>
<dbReference type="AlphaFoldDB" id="A0A1D1W4G0"/>
<dbReference type="PANTHER" id="PTHR46579">
    <property type="entry name" value="F5/8 TYPE C DOMAIN-CONTAINING PROTEIN-RELATED"/>
    <property type="match status" value="1"/>
</dbReference>